<dbReference type="InterPro" id="IPR002130">
    <property type="entry name" value="Cyclophilin-type_PPIase_dom"/>
</dbReference>
<dbReference type="FunFam" id="2.40.100.10:FF:000001">
    <property type="entry name" value="Peptidyl-prolyl cis-trans isomerase"/>
    <property type="match status" value="1"/>
</dbReference>
<keyword evidence="5" id="KW-1133">Transmembrane helix</keyword>
<dbReference type="PANTHER" id="PTHR11071:SF561">
    <property type="entry name" value="PEPTIDYL-PROLYL CIS-TRANS ISOMERASE D-RELATED"/>
    <property type="match status" value="1"/>
</dbReference>
<comment type="function">
    <text evidence="4">PPIases accelerate the folding of proteins. It catalyzes the cis-trans isomerization of proline imidic peptide bonds in oligopeptides.</text>
</comment>
<proteinExistence type="inferred from homology"/>
<comment type="catalytic activity">
    <reaction evidence="1 4">
        <text>[protein]-peptidylproline (omega=180) = [protein]-peptidylproline (omega=0)</text>
        <dbReference type="Rhea" id="RHEA:16237"/>
        <dbReference type="Rhea" id="RHEA-COMP:10747"/>
        <dbReference type="Rhea" id="RHEA-COMP:10748"/>
        <dbReference type="ChEBI" id="CHEBI:83833"/>
        <dbReference type="ChEBI" id="CHEBI:83834"/>
        <dbReference type="EC" id="5.2.1.8"/>
    </reaction>
</comment>
<keyword evidence="2 4" id="KW-0697">Rotamase</keyword>
<feature type="signal peptide" evidence="4">
    <location>
        <begin position="1"/>
        <end position="28"/>
    </location>
</feature>
<evidence type="ECO:0000259" key="6">
    <source>
        <dbReference type="PROSITE" id="PS50072"/>
    </source>
</evidence>
<sequence length="278" mass="30106">MFNLRRLFVSAALLLGLSTLLFAHAAEAAKGPKITHKVYFDIQHGDQQLGRIVMGLYGKTVPETAENFRALATGEKGFGYEGSTFHRVIKNFMIQGGDFTKGDGTGGKSIYGNKFKDENFKLKHSKKGMLSMANAGPDTNGSQFFITTVITSWLDGRHVVFGEVLEGYEIVEKIENAKTAPGDKPVETIKIVKSGELEVPPEDVEYGGAAWVRPDASEDVGGNPLEGQAGYDSMAGMSTMQNFMIIGLVCAVVALYVRSRMRADAEAEAAAILEKARV</sequence>
<dbReference type="InterPro" id="IPR029000">
    <property type="entry name" value="Cyclophilin-like_dom_sf"/>
</dbReference>
<dbReference type="Pfam" id="PF00160">
    <property type="entry name" value="Pro_isomerase"/>
    <property type="match status" value="1"/>
</dbReference>
<dbReference type="GO" id="GO:0016018">
    <property type="term" value="F:cyclosporin A binding"/>
    <property type="evidence" value="ECO:0007669"/>
    <property type="project" value="TreeGrafter"/>
</dbReference>
<protein>
    <recommendedName>
        <fullName evidence="4">Peptidyl-prolyl cis-trans isomerase</fullName>
        <shortName evidence="4">PPIase</shortName>
        <ecNumber evidence="4">5.2.1.8</ecNumber>
    </recommendedName>
</protein>
<keyword evidence="5" id="KW-0812">Transmembrane</keyword>
<dbReference type="GO" id="GO:0006457">
    <property type="term" value="P:protein folding"/>
    <property type="evidence" value="ECO:0007669"/>
    <property type="project" value="InterPro"/>
</dbReference>
<dbReference type="CDD" id="cd01926">
    <property type="entry name" value="cyclophilin_ABH_like"/>
    <property type="match status" value="1"/>
</dbReference>
<accession>A0AA39LCL4</accession>
<dbReference type="Gene3D" id="2.40.100.10">
    <property type="entry name" value="Cyclophilin-like"/>
    <property type="match status" value="1"/>
</dbReference>
<feature type="chain" id="PRO_5041487065" description="Peptidyl-prolyl cis-trans isomerase" evidence="4">
    <location>
        <begin position="29"/>
        <end position="278"/>
    </location>
</feature>
<gene>
    <name evidence="7" type="ORF">NLU13_1693</name>
</gene>
<name>A0AA39LCL4_SARSR</name>
<dbReference type="SUPFAM" id="SSF50891">
    <property type="entry name" value="Cyclophilin-like"/>
    <property type="match status" value="1"/>
</dbReference>
<keyword evidence="5" id="KW-0472">Membrane</keyword>
<evidence type="ECO:0000313" key="8">
    <source>
        <dbReference type="Proteomes" id="UP001175261"/>
    </source>
</evidence>
<dbReference type="InterPro" id="IPR020892">
    <property type="entry name" value="Cyclophilin-type_PPIase_CS"/>
</dbReference>
<dbReference type="PANTHER" id="PTHR11071">
    <property type="entry name" value="PEPTIDYL-PROLYL CIS-TRANS ISOMERASE"/>
    <property type="match status" value="1"/>
</dbReference>
<evidence type="ECO:0000256" key="2">
    <source>
        <dbReference type="ARBA" id="ARBA00023110"/>
    </source>
</evidence>
<dbReference type="PROSITE" id="PS50072">
    <property type="entry name" value="CSA_PPIASE_2"/>
    <property type="match status" value="1"/>
</dbReference>
<dbReference type="Proteomes" id="UP001175261">
    <property type="component" value="Unassembled WGS sequence"/>
</dbReference>
<keyword evidence="8" id="KW-1185">Reference proteome</keyword>
<feature type="domain" description="PPIase cyclophilin-type" evidence="6">
    <location>
        <begin position="39"/>
        <end position="196"/>
    </location>
</feature>
<comment type="similarity">
    <text evidence="4">Belongs to the cyclophilin-type PPIase family.</text>
</comment>
<organism evidence="7 8">
    <name type="scientific">Sarocladium strictum</name>
    <name type="common">Black bundle disease fungus</name>
    <name type="synonym">Acremonium strictum</name>
    <dbReference type="NCBI Taxonomy" id="5046"/>
    <lineage>
        <taxon>Eukaryota</taxon>
        <taxon>Fungi</taxon>
        <taxon>Dikarya</taxon>
        <taxon>Ascomycota</taxon>
        <taxon>Pezizomycotina</taxon>
        <taxon>Sordariomycetes</taxon>
        <taxon>Hypocreomycetidae</taxon>
        <taxon>Hypocreales</taxon>
        <taxon>Sarocladiaceae</taxon>
        <taxon>Sarocladium</taxon>
    </lineage>
</organism>
<dbReference type="PRINTS" id="PR00153">
    <property type="entry name" value="CSAPPISMRASE"/>
</dbReference>
<evidence type="ECO:0000256" key="4">
    <source>
        <dbReference type="RuleBase" id="RU363019"/>
    </source>
</evidence>
<reference evidence="7" key="1">
    <citation type="submission" date="2022-10" db="EMBL/GenBank/DDBJ databases">
        <title>Determination and structural analysis of whole genome sequence of Sarocladium strictum F4-1.</title>
        <authorList>
            <person name="Hu L."/>
            <person name="Jiang Y."/>
        </authorList>
    </citation>
    <scope>NUCLEOTIDE SEQUENCE</scope>
    <source>
        <strain evidence="7">F4-1</strain>
    </source>
</reference>
<evidence type="ECO:0000313" key="7">
    <source>
        <dbReference type="EMBL" id="KAK0392195.1"/>
    </source>
</evidence>
<keyword evidence="3 4" id="KW-0413">Isomerase</keyword>
<evidence type="ECO:0000256" key="1">
    <source>
        <dbReference type="ARBA" id="ARBA00000971"/>
    </source>
</evidence>
<dbReference type="AlphaFoldDB" id="A0AA39LCL4"/>
<feature type="transmembrane region" description="Helical" evidence="5">
    <location>
        <begin position="240"/>
        <end position="257"/>
    </location>
</feature>
<evidence type="ECO:0000256" key="3">
    <source>
        <dbReference type="ARBA" id="ARBA00023235"/>
    </source>
</evidence>
<evidence type="ECO:0000256" key="5">
    <source>
        <dbReference type="SAM" id="Phobius"/>
    </source>
</evidence>
<dbReference type="PROSITE" id="PS00170">
    <property type="entry name" value="CSA_PPIASE_1"/>
    <property type="match status" value="1"/>
</dbReference>
<dbReference type="GO" id="GO:0005783">
    <property type="term" value="C:endoplasmic reticulum"/>
    <property type="evidence" value="ECO:0007669"/>
    <property type="project" value="TreeGrafter"/>
</dbReference>
<dbReference type="GO" id="GO:0003755">
    <property type="term" value="F:peptidyl-prolyl cis-trans isomerase activity"/>
    <property type="evidence" value="ECO:0007669"/>
    <property type="project" value="UniProtKB-UniRule"/>
</dbReference>
<dbReference type="EMBL" id="JAPDFR010000001">
    <property type="protein sequence ID" value="KAK0392195.1"/>
    <property type="molecule type" value="Genomic_DNA"/>
</dbReference>
<keyword evidence="4" id="KW-0732">Signal</keyword>
<comment type="caution">
    <text evidence="7">The sequence shown here is derived from an EMBL/GenBank/DDBJ whole genome shotgun (WGS) entry which is preliminary data.</text>
</comment>
<dbReference type="GO" id="GO:0000324">
    <property type="term" value="C:fungal-type vacuole"/>
    <property type="evidence" value="ECO:0007669"/>
    <property type="project" value="TreeGrafter"/>
</dbReference>
<dbReference type="EC" id="5.2.1.8" evidence="4"/>